<dbReference type="OrthoDB" id="5292123at2"/>
<dbReference type="RefSeq" id="WP_063209553.1">
    <property type="nucleotide sequence ID" value="NZ_CP168967.1"/>
</dbReference>
<comment type="caution">
    <text evidence="12">The sequence shown here is derived from an EMBL/GenBank/DDBJ whole genome shotgun (WGS) entry which is preliminary data.</text>
</comment>
<dbReference type="Proteomes" id="UP000075799">
    <property type="component" value="Unassembled WGS sequence"/>
</dbReference>
<evidence type="ECO:0000259" key="10">
    <source>
        <dbReference type="Pfam" id="PF01618"/>
    </source>
</evidence>
<proteinExistence type="inferred from homology"/>
<evidence type="ECO:0000313" key="14">
    <source>
        <dbReference type="Proteomes" id="UP000075799"/>
    </source>
</evidence>
<dbReference type="Pfam" id="PF01618">
    <property type="entry name" value="MotA_ExbB"/>
    <property type="match status" value="1"/>
</dbReference>
<evidence type="ECO:0000256" key="6">
    <source>
        <dbReference type="ARBA" id="ARBA00022989"/>
    </source>
</evidence>
<keyword evidence="5 8" id="KW-0653">Protein transport</keyword>
<evidence type="ECO:0000313" key="12">
    <source>
        <dbReference type="EMBL" id="KYG69935.1"/>
    </source>
</evidence>
<dbReference type="PANTHER" id="PTHR30625:SF15">
    <property type="entry name" value="BIOPOLYMER TRANSPORT PROTEIN EXBB"/>
    <property type="match status" value="1"/>
</dbReference>
<dbReference type="EMBL" id="LUKF01000003">
    <property type="protein sequence ID" value="KYG69935.1"/>
    <property type="molecule type" value="Genomic_DNA"/>
</dbReference>
<keyword evidence="7 9" id="KW-0472">Membrane</keyword>
<keyword evidence="6 9" id="KW-1133">Transmembrane helix</keyword>
<dbReference type="GO" id="GO:0017038">
    <property type="term" value="P:protein import"/>
    <property type="evidence" value="ECO:0007669"/>
    <property type="project" value="TreeGrafter"/>
</dbReference>
<evidence type="ECO:0000256" key="8">
    <source>
        <dbReference type="RuleBase" id="RU004057"/>
    </source>
</evidence>
<protein>
    <submittedName>
        <fullName evidence="12">Adventurous gliding motility protein R</fullName>
    </submittedName>
</protein>
<keyword evidence="3" id="KW-1003">Cell membrane</keyword>
<comment type="similarity">
    <text evidence="8">Belongs to the exbB/tolQ family.</text>
</comment>
<reference evidence="13 14" key="1">
    <citation type="submission" date="2016-03" db="EMBL/GenBank/DDBJ databases">
        <authorList>
            <person name="Ploux O."/>
        </authorList>
    </citation>
    <scope>NUCLEOTIDE SEQUENCE [LARGE SCALE GENOMIC DNA]</scope>
    <source>
        <strain evidence="12 13">BER2</strain>
        <strain evidence="11 14">EC13</strain>
    </source>
</reference>
<dbReference type="InterPro" id="IPR050790">
    <property type="entry name" value="ExbB/TolQ_transport"/>
</dbReference>
<evidence type="ECO:0000256" key="1">
    <source>
        <dbReference type="ARBA" id="ARBA00004651"/>
    </source>
</evidence>
<evidence type="ECO:0000313" key="13">
    <source>
        <dbReference type="Proteomes" id="UP000075391"/>
    </source>
</evidence>
<keyword evidence="2 8" id="KW-0813">Transport</keyword>
<dbReference type="InterPro" id="IPR002898">
    <property type="entry name" value="MotA_ExbB_proton_chnl"/>
</dbReference>
<evidence type="ECO:0000256" key="4">
    <source>
        <dbReference type="ARBA" id="ARBA00022692"/>
    </source>
</evidence>
<dbReference type="GO" id="GO:0005886">
    <property type="term" value="C:plasma membrane"/>
    <property type="evidence" value="ECO:0007669"/>
    <property type="project" value="UniProtKB-SubCell"/>
</dbReference>
<dbReference type="Proteomes" id="UP000075391">
    <property type="component" value="Unassembled WGS sequence"/>
</dbReference>
<dbReference type="AlphaFoldDB" id="A0A150WTY8"/>
<dbReference type="EMBL" id="LUKD01000008">
    <property type="protein sequence ID" value="KYG63001.1"/>
    <property type="molecule type" value="Genomic_DNA"/>
</dbReference>
<evidence type="ECO:0000256" key="9">
    <source>
        <dbReference type="SAM" id="Phobius"/>
    </source>
</evidence>
<evidence type="ECO:0000256" key="2">
    <source>
        <dbReference type="ARBA" id="ARBA00022448"/>
    </source>
</evidence>
<evidence type="ECO:0000313" key="11">
    <source>
        <dbReference type="EMBL" id="KYG63001.1"/>
    </source>
</evidence>
<feature type="transmembrane region" description="Helical" evidence="9">
    <location>
        <begin position="12"/>
        <end position="30"/>
    </location>
</feature>
<sequence length="236" mass="25737">MMAFLKFMNDSGFVGWCILVVGIGSLVLVAERARALYKEYGMNVEEFMGKIQNMILAKKLDEALLLCAQLEGKPLAKAFKTIIEKADRDDDTIFQAHDIALSENIPLYTKRLHYLSMLANVATLLGLLGTIHGLILSFQAVATADPAQKQALLAHGISVSMYTTALGLAVAIPAMVFFSFLTARQNQLIEQMSEKCSKLTELLTSAHIPNLTRQNVFPDHVAAPMATPPSPGTKVS</sequence>
<feature type="domain" description="MotA/TolQ/ExbB proton channel" evidence="10">
    <location>
        <begin position="74"/>
        <end position="193"/>
    </location>
</feature>
<comment type="subcellular location">
    <subcellularLocation>
        <location evidence="1">Cell membrane</location>
        <topology evidence="1">Multi-pass membrane protein</topology>
    </subcellularLocation>
    <subcellularLocation>
        <location evidence="8">Membrane</location>
        <topology evidence="8">Multi-pass membrane protein</topology>
    </subcellularLocation>
</comment>
<feature type="transmembrane region" description="Helical" evidence="9">
    <location>
        <begin position="161"/>
        <end position="183"/>
    </location>
</feature>
<dbReference type="PANTHER" id="PTHR30625">
    <property type="entry name" value="PROTEIN TOLQ"/>
    <property type="match status" value="1"/>
</dbReference>
<evidence type="ECO:0000256" key="5">
    <source>
        <dbReference type="ARBA" id="ARBA00022927"/>
    </source>
</evidence>
<accession>A0A150WTY8</accession>
<evidence type="ECO:0000256" key="7">
    <source>
        <dbReference type="ARBA" id="ARBA00023136"/>
    </source>
</evidence>
<name>A0A150WTY8_BDEBC</name>
<evidence type="ECO:0000256" key="3">
    <source>
        <dbReference type="ARBA" id="ARBA00022475"/>
    </source>
</evidence>
<organism evidence="12 13">
    <name type="scientific">Bdellovibrio bacteriovorus</name>
    <dbReference type="NCBI Taxonomy" id="959"/>
    <lineage>
        <taxon>Bacteria</taxon>
        <taxon>Pseudomonadati</taxon>
        <taxon>Bdellovibrionota</taxon>
        <taxon>Bdellovibrionia</taxon>
        <taxon>Bdellovibrionales</taxon>
        <taxon>Pseudobdellovibrionaceae</taxon>
        <taxon>Bdellovibrio</taxon>
    </lineage>
</organism>
<keyword evidence="4 9" id="KW-0812">Transmembrane</keyword>
<gene>
    <name evidence="12" type="ORF">AZI85_14610</name>
    <name evidence="11" type="ORF">AZI87_17225</name>
</gene>
<feature type="transmembrane region" description="Helical" evidence="9">
    <location>
        <begin position="117"/>
        <end position="141"/>
    </location>
</feature>